<evidence type="ECO:0000313" key="4">
    <source>
        <dbReference type="Proteomes" id="UP000731907"/>
    </source>
</evidence>
<dbReference type="PROSITE" id="PS52050">
    <property type="entry name" value="WYL"/>
    <property type="match status" value="1"/>
</dbReference>
<dbReference type="InterPro" id="IPR057727">
    <property type="entry name" value="WCX_dom"/>
</dbReference>
<name>A0ABS6J115_9RHOB</name>
<protein>
    <submittedName>
        <fullName evidence="3">WYL domain-containing protein</fullName>
    </submittedName>
</protein>
<dbReference type="InterPro" id="IPR026881">
    <property type="entry name" value="WYL_dom"/>
</dbReference>
<feature type="domain" description="WYL" evidence="1">
    <location>
        <begin position="151"/>
        <end position="215"/>
    </location>
</feature>
<dbReference type="PANTHER" id="PTHR34580">
    <property type="match status" value="1"/>
</dbReference>
<organism evidence="3 4">
    <name type="scientific">Paragemmobacter amnigenus</name>
    <dbReference type="NCBI Taxonomy" id="2852097"/>
    <lineage>
        <taxon>Bacteria</taxon>
        <taxon>Pseudomonadati</taxon>
        <taxon>Pseudomonadota</taxon>
        <taxon>Alphaproteobacteria</taxon>
        <taxon>Rhodobacterales</taxon>
        <taxon>Paracoccaceae</taxon>
        <taxon>Paragemmobacter</taxon>
    </lineage>
</organism>
<dbReference type="PANTHER" id="PTHR34580:SF1">
    <property type="entry name" value="PROTEIN PAFC"/>
    <property type="match status" value="1"/>
</dbReference>
<gene>
    <name evidence="3" type="ORF">GU927_005390</name>
</gene>
<evidence type="ECO:0000313" key="3">
    <source>
        <dbReference type="EMBL" id="MBU9697278.1"/>
    </source>
</evidence>
<dbReference type="InterPro" id="IPR051534">
    <property type="entry name" value="CBASS_pafABC_assoc_protein"/>
</dbReference>
<dbReference type="Pfam" id="PF25583">
    <property type="entry name" value="WCX"/>
    <property type="match status" value="1"/>
</dbReference>
<reference evidence="3 4" key="1">
    <citation type="submission" date="2021-06" db="EMBL/GenBank/DDBJ databases">
        <title>Rhodobacteraceae bacterium strain HSP-20.</title>
        <authorList>
            <person name="Chen W.-M."/>
        </authorList>
    </citation>
    <scope>NUCLEOTIDE SEQUENCE [LARGE SCALE GENOMIC DNA]</scope>
    <source>
        <strain evidence="3 4">HSP-20</strain>
    </source>
</reference>
<accession>A0ABS6J115</accession>
<proteinExistence type="predicted"/>
<evidence type="ECO:0000259" key="2">
    <source>
        <dbReference type="Pfam" id="PF25583"/>
    </source>
</evidence>
<keyword evidence="4" id="KW-1185">Reference proteome</keyword>
<dbReference type="Proteomes" id="UP000731907">
    <property type="component" value="Unassembled WGS sequence"/>
</dbReference>
<dbReference type="EMBL" id="JAAATX020000003">
    <property type="protein sequence ID" value="MBU9697278.1"/>
    <property type="molecule type" value="Genomic_DNA"/>
</dbReference>
<sequence>MSFSKAQDLVRLARLAATRRRGISLAEICEEFGVSHRTAQRMTEALEATFPLADHNDGEDRKRRWTLADPDLDKLQLRNETGLEALEIAARHAETEGRLRHAKALTDLRDGLLHRLPRDKARRLEYDADFVLSSLGQVTRPGPKVRLNPDLLDAIIESLRGLFRLRVRYGNPDAPHRILEPHGVLLGHRIYLAARDPAKSAEIRNFRMDLIFEAETLEDGFNLENDFNLSDYAARSFGVWQDPDQFGEVIWRFAPEAADRAAGFQFHPHQILEPQEDGSLIVRFFAAGWLEMVWHLYQWGDKVEVLAPEPLRRMVQDHRRPDFASMP</sequence>
<dbReference type="Pfam" id="PF13280">
    <property type="entry name" value="WYL"/>
    <property type="match status" value="1"/>
</dbReference>
<comment type="caution">
    <text evidence="3">The sequence shown here is derived from an EMBL/GenBank/DDBJ whole genome shotgun (WGS) entry which is preliminary data.</text>
</comment>
<feature type="domain" description="WCX" evidence="2">
    <location>
        <begin position="252"/>
        <end position="316"/>
    </location>
</feature>
<dbReference type="RefSeq" id="WP_161761323.1">
    <property type="nucleotide sequence ID" value="NZ_JAAATX020000003.1"/>
</dbReference>
<evidence type="ECO:0000259" key="1">
    <source>
        <dbReference type="Pfam" id="PF13280"/>
    </source>
</evidence>